<comment type="caution">
    <text evidence="1">The sequence shown here is derived from an EMBL/GenBank/DDBJ whole genome shotgun (WGS) entry which is preliminary data.</text>
</comment>
<protein>
    <submittedName>
        <fullName evidence="1">Uncharacterized protein</fullName>
    </submittedName>
</protein>
<name>A0A8H4IJF0_9PEZI</name>
<evidence type="ECO:0000313" key="1">
    <source>
        <dbReference type="EMBL" id="KAF4302236.1"/>
    </source>
</evidence>
<proteinExistence type="predicted"/>
<dbReference type="Proteomes" id="UP000572817">
    <property type="component" value="Unassembled WGS sequence"/>
</dbReference>
<gene>
    <name evidence="1" type="ORF">GTA08_BOTSDO10080</name>
</gene>
<evidence type="ECO:0000313" key="2">
    <source>
        <dbReference type="Proteomes" id="UP000572817"/>
    </source>
</evidence>
<dbReference type="AlphaFoldDB" id="A0A8H4IJF0"/>
<organism evidence="1 2">
    <name type="scientific">Botryosphaeria dothidea</name>
    <dbReference type="NCBI Taxonomy" id="55169"/>
    <lineage>
        <taxon>Eukaryota</taxon>
        <taxon>Fungi</taxon>
        <taxon>Dikarya</taxon>
        <taxon>Ascomycota</taxon>
        <taxon>Pezizomycotina</taxon>
        <taxon>Dothideomycetes</taxon>
        <taxon>Dothideomycetes incertae sedis</taxon>
        <taxon>Botryosphaeriales</taxon>
        <taxon>Botryosphaeriaceae</taxon>
        <taxon>Botryosphaeria</taxon>
    </lineage>
</organism>
<reference evidence="1" key="1">
    <citation type="submission" date="2020-04" db="EMBL/GenBank/DDBJ databases">
        <title>Genome Assembly and Annotation of Botryosphaeria dothidea sdau 11-99, a Latent Pathogen of Apple Fruit Ring Rot in China.</title>
        <authorList>
            <person name="Yu C."/>
            <person name="Diao Y."/>
            <person name="Lu Q."/>
            <person name="Zhao J."/>
            <person name="Cui S."/>
            <person name="Peng C."/>
            <person name="He B."/>
            <person name="Liu H."/>
        </authorList>
    </citation>
    <scope>NUCLEOTIDE SEQUENCE [LARGE SCALE GENOMIC DNA]</scope>
    <source>
        <strain evidence="1">Sdau11-99</strain>
    </source>
</reference>
<sequence length="243" mass="27636">MSNSEEQPNVHPHALSVYSKVGYVIVVEYKRLANECIVMLQRATRLSRTESSLDRRMAMIARDEALALEEAANFVQSLGGMIHAASEVQSEKHADPAEDNSAVITRLSPIVQAIYRCYKTRKADQRQASMLSRLDELLAQHEVNNNGNLTTDKDVFAAYNAKYRNDISDYNTYRKAITDLTTYIQESISVNLLTYITDKPSHPWDLLQALRQRLALTDAARTLELEQQYQNLRVTPKTQEIES</sequence>
<accession>A0A8H4IJF0</accession>
<dbReference type="EMBL" id="WWBZ02000073">
    <property type="protein sequence ID" value="KAF4302236.1"/>
    <property type="molecule type" value="Genomic_DNA"/>
</dbReference>
<keyword evidence="2" id="KW-1185">Reference proteome</keyword>